<dbReference type="AlphaFoldDB" id="A0A7S0H309"/>
<keyword evidence="1" id="KW-1133">Transmembrane helix</keyword>
<protein>
    <submittedName>
        <fullName evidence="2">Uncharacterized protein</fullName>
    </submittedName>
</protein>
<accession>A0A7S0H309</accession>
<dbReference type="PANTHER" id="PTHR34801">
    <property type="entry name" value="EXPRESSED PROTEIN"/>
    <property type="match status" value="1"/>
</dbReference>
<organism evidence="2">
    <name type="scientific">Amorphochlora amoebiformis</name>
    <dbReference type="NCBI Taxonomy" id="1561963"/>
    <lineage>
        <taxon>Eukaryota</taxon>
        <taxon>Sar</taxon>
        <taxon>Rhizaria</taxon>
        <taxon>Cercozoa</taxon>
        <taxon>Chlorarachniophyceae</taxon>
        <taxon>Amorphochlora</taxon>
    </lineage>
</organism>
<proteinExistence type="predicted"/>
<sequence>MIYGRNSDRSGLTLSLGLNVALSVALVGLSAVKIGATKGSNLGQASPSRCRATGVDVARPRRGFLSNAAAALAIPAAVSMVQPRESRALKFPGEKPKDLGVRADGSLKDCPAATSNCWSTFASDDKHLSQPLMFAKSRDEAIQDVESVLMSYPQTGQKIDANNLVDGGGWRMLKNEGGYFQLEFESKKFGFVDDVELYVQDGKMQYRSASRQGDSDFGVNAYRLNFIADGLRKKGWTTPGFPLTTIAQR</sequence>
<gene>
    <name evidence="2" type="ORF">LAMO00422_LOCUS11737</name>
</gene>
<evidence type="ECO:0000256" key="1">
    <source>
        <dbReference type="SAM" id="Phobius"/>
    </source>
</evidence>
<evidence type="ECO:0000313" key="2">
    <source>
        <dbReference type="EMBL" id="CAD8452798.1"/>
    </source>
</evidence>
<dbReference type="Pfam" id="PF07386">
    <property type="entry name" value="DUF1499"/>
    <property type="match status" value="1"/>
</dbReference>
<keyword evidence="1" id="KW-0812">Transmembrane</keyword>
<name>A0A7S0H309_9EUKA</name>
<dbReference type="PANTHER" id="PTHR34801:SF6">
    <property type="entry name" value="SLL1620 PROTEIN"/>
    <property type="match status" value="1"/>
</dbReference>
<keyword evidence="1" id="KW-0472">Membrane</keyword>
<reference evidence="2" key="1">
    <citation type="submission" date="2021-01" db="EMBL/GenBank/DDBJ databases">
        <authorList>
            <person name="Corre E."/>
            <person name="Pelletier E."/>
            <person name="Niang G."/>
            <person name="Scheremetjew M."/>
            <person name="Finn R."/>
            <person name="Kale V."/>
            <person name="Holt S."/>
            <person name="Cochrane G."/>
            <person name="Meng A."/>
            <person name="Brown T."/>
            <person name="Cohen L."/>
        </authorList>
    </citation>
    <scope>NUCLEOTIDE SEQUENCE</scope>
    <source>
        <strain evidence="2">CCMP2058</strain>
    </source>
</reference>
<dbReference type="EMBL" id="HBEM01017132">
    <property type="protein sequence ID" value="CAD8452798.1"/>
    <property type="molecule type" value="Transcribed_RNA"/>
</dbReference>
<dbReference type="InterPro" id="IPR010865">
    <property type="entry name" value="DUF1499"/>
</dbReference>
<feature type="transmembrane region" description="Helical" evidence="1">
    <location>
        <begin position="12"/>
        <end position="32"/>
    </location>
</feature>